<keyword evidence="5 11" id="KW-0863">Zinc-finger</keyword>
<dbReference type="Pfam" id="PF00176">
    <property type="entry name" value="SNF2-rel_dom"/>
    <property type="match status" value="1"/>
</dbReference>
<dbReference type="SMART" id="SM00490">
    <property type="entry name" value="HELICc"/>
    <property type="match status" value="1"/>
</dbReference>
<dbReference type="Gene3D" id="3.30.70.2330">
    <property type="match status" value="1"/>
</dbReference>
<feature type="domain" description="Helicase ATP-binding" evidence="16">
    <location>
        <begin position="383"/>
        <end position="597"/>
    </location>
</feature>
<evidence type="ECO:0000259" key="14">
    <source>
        <dbReference type="PROSITE" id="PS50020"/>
    </source>
</evidence>
<dbReference type="PANTHER" id="PTHR45626">
    <property type="entry name" value="TRANSCRIPTION TERMINATION FACTOR 2-RELATED"/>
    <property type="match status" value="1"/>
</dbReference>
<dbReference type="CDD" id="cd18793">
    <property type="entry name" value="SF2_C_SNF"/>
    <property type="match status" value="1"/>
</dbReference>
<dbReference type="Gene3D" id="3.30.40.10">
    <property type="entry name" value="Zinc/RING finger domain, C3HC4 (zinc finger)"/>
    <property type="match status" value="1"/>
</dbReference>
<dbReference type="InterPro" id="IPR049730">
    <property type="entry name" value="SNF2/RAD54-like_C"/>
</dbReference>
<protein>
    <submittedName>
        <fullName evidence="18">Uncharacterized protein</fullName>
    </submittedName>
</protein>
<dbReference type="SUPFAM" id="SSF57850">
    <property type="entry name" value="RING/U-box"/>
    <property type="match status" value="1"/>
</dbReference>
<evidence type="ECO:0000259" key="16">
    <source>
        <dbReference type="PROSITE" id="PS51192"/>
    </source>
</evidence>
<keyword evidence="4" id="KW-0547">Nucleotide-binding</keyword>
<feature type="compositionally biased region" description="Basic and acidic residues" evidence="13">
    <location>
        <begin position="1"/>
        <end position="14"/>
    </location>
</feature>
<keyword evidence="7" id="KW-0347">Helicase</keyword>
<dbReference type="AlphaFoldDB" id="A0A9P6W3D6"/>
<dbReference type="PROSITE" id="PS51192">
    <property type="entry name" value="HELICASE_ATP_BIND_1"/>
    <property type="match status" value="1"/>
</dbReference>
<keyword evidence="12" id="KW-0175">Coiled coil</keyword>
<proteinExistence type="inferred from homology"/>
<evidence type="ECO:0000259" key="17">
    <source>
        <dbReference type="PROSITE" id="PS51194"/>
    </source>
</evidence>
<dbReference type="GO" id="GO:0006281">
    <property type="term" value="P:DNA repair"/>
    <property type="evidence" value="ECO:0007669"/>
    <property type="project" value="TreeGrafter"/>
</dbReference>
<organism evidence="18 19">
    <name type="scientific">Rhodotorula mucilaginosa</name>
    <name type="common">Yeast</name>
    <name type="synonym">Rhodotorula rubra</name>
    <dbReference type="NCBI Taxonomy" id="5537"/>
    <lineage>
        <taxon>Eukaryota</taxon>
        <taxon>Fungi</taxon>
        <taxon>Dikarya</taxon>
        <taxon>Basidiomycota</taxon>
        <taxon>Pucciniomycotina</taxon>
        <taxon>Microbotryomycetes</taxon>
        <taxon>Sporidiobolales</taxon>
        <taxon>Sporidiobolaceae</taxon>
        <taxon>Rhodotorula</taxon>
    </lineage>
</organism>
<feature type="coiled-coil region" evidence="12">
    <location>
        <begin position="207"/>
        <end position="234"/>
    </location>
</feature>
<evidence type="ECO:0000256" key="1">
    <source>
        <dbReference type="ARBA" id="ARBA00004123"/>
    </source>
</evidence>
<evidence type="ECO:0000313" key="19">
    <source>
        <dbReference type="Proteomes" id="UP000777482"/>
    </source>
</evidence>
<dbReference type="PROSITE" id="PS50089">
    <property type="entry name" value="ZF_RING_2"/>
    <property type="match status" value="1"/>
</dbReference>
<dbReference type="SMART" id="SM00184">
    <property type="entry name" value="RING"/>
    <property type="match status" value="1"/>
</dbReference>
<dbReference type="GO" id="GO:0008094">
    <property type="term" value="F:ATP-dependent activity, acting on DNA"/>
    <property type="evidence" value="ECO:0007669"/>
    <property type="project" value="TreeGrafter"/>
</dbReference>
<keyword evidence="8" id="KW-0862">Zinc</keyword>
<dbReference type="GO" id="GO:0004386">
    <property type="term" value="F:helicase activity"/>
    <property type="evidence" value="ECO:0007669"/>
    <property type="project" value="UniProtKB-KW"/>
</dbReference>
<feature type="compositionally biased region" description="Acidic residues" evidence="13">
    <location>
        <begin position="58"/>
        <end position="68"/>
    </location>
</feature>
<feature type="domain" description="Helicase C-terminal" evidence="17">
    <location>
        <begin position="848"/>
        <end position="1022"/>
    </location>
</feature>
<dbReference type="InterPro" id="IPR038718">
    <property type="entry name" value="SNF2-like_sf"/>
</dbReference>
<sequence length="1028" mass="112860">MDEQDVKHKIERAQDPVASTSRLATASSLNNPRDDEKPAIKRSPSPDRKGKGKASPDADADGQVDEADDVKPQDREDSKPTAIEDPNEEIMFHTLSKANIVGLAYAGGIRTLKEGMELDLRRDPYNVADKNAIEVRHSRGQRVGYVAKALAEKLTPLLAARKIRLAATAGPVPANTVGLAKTTMRLEIHGKRKYINDERLDWCFPERRDKKVEAEKKKKEQQDLERKLMDKENEAALGSKSRARPGQNGSSGDGGGGGGGGSGGGSGGQSGGGNDDEAPDSLLEMAAEMERTARPDLIGDLFKVGALDPARLPGHPCPPGKDDGSMRSNLLPFQRQGLAWMIRMEHPQLPKTVDDAPVQLWAKRQDLQGGTYWLNTGTEETTRETPRLKRGGILADEMGLGKTMQTIALICTDDTGEGVLEGGPEEPDERYDDMTLIVCPLSVAANWTEQFQQHVGKKRLKWHMYHGEGRDLSKRELRKFDVIISTYQTLAGSLNDGDSQRSSRASSVKNEVENAEEDDEDALHPAKKQKVKKDSVLHSIKWRRVVLDEGHMVKNPKAKMSRACAELKAERRWILTGTPILNSAADLGAMLCFLKLCKPFDEPEVWRQYVSKAGDEKRAKLLRAIVLSTTLRRTKDMVDANGKPLITLPKITYYKHEVELEGEPLQLYREIEAEISSSVKQAMKSDAAKPSVTRILCLLLRLRQIACDPSLCPPDFIADMRDRKLAARIQHDHDAAVGISSGRPGAEQLSFLRSMVQEMTEAGADCLACGQWAVDPRITICQHFFCQSCIEAAVDARSSCPYCGLHLSRDHVIAPVAERSVTPSTTRSSSVSRNGSVALPENSAKTAALVRLLKASAPGVKSLVFSQWTGHLDRIEAALHEEGISTCRFDGSMRQEKREEVVKSFTVPNKTAVAGSKEDRENPMVMLLSLQAGALGLNLTVASQVFMMDPWWQPAIEAQAIDRVNRIGQTKPVRVFHIVAKGTVEDRVLAIQAKKEALIAQAFSGHKNASQAKAKIEITDLASIFGLA</sequence>
<evidence type="ECO:0000256" key="4">
    <source>
        <dbReference type="ARBA" id="ARBA00022741"/>
    </source>
</evidence>
<comment type="similarity">
    <text evidence="2">Belongs to the SNF2/RAD54 helicase family.</text>
</comment>
<dbReference type="InterPro" id="IPR013083">
    <property type="entry name" value="Znf_RING/FYVE/PHD"/>
</dbReference>
<dbReference type="GO" id="GO:0005524">
    <property type="term" value="F:ATP binding"/>
    <property type="evidence" value="ECO:0007669"/>
    <property type="project" value="UniProtKB-KW"/>
</dbReference>
<dbReference type="InterPro" id="IPR014905">
    <property type="entry name" value="HIRAN"/>
</dbReference>
<evidence type="ECO:0000259" key="15">
    <source>
        <dbReference type="PROSITE" id="PS50089"/>
    </source>
</evidence>
<feature type="compositionally biased region" description="Polar residues" evidence="13">
    <location>
        <begin position="493"/>
        <end position="509"/>
    </location>
</feature>
<dbReference type="PROSITE" id="PS51194">
    <property type="entry name" value="HELICASE_CTER"/>
    <property type="match status" value="1"/>
</dbReference>
<dbReference type="InterPro" id="IPR001202">
    <property type="entry name" value="WW_dom"/>
</dbReference>
<dbReference type="EMBL" id="PUHQ01000035">
    <property type="protein sequence ID" value="KAG0661413.1"/>
    <property type="molecule type" value="Genomic_DNA"/>
</dbReference>
<dbReference type="Pfam" id="PF08797">
    <property type="entry name" value="HIRAN"/>
    <property type="match status" value="1"/>
</dbReference>
<dbReference type="InterPro" id="IPR001841">
    <property type="entry name" value="Znf_RING"/>
</dbReference>
<feature type="compositionally biased region" description="Basic and acidic residues" evidence="13">
    <location>
        <begin position="32"/>
        <end position="49"/>
    </location>
</feature>
<keyword evidence="3" id="KW-0479">Metal-binding</keyword>
<dbReference type="GO" id="GO:0005634">
    <property type="term" value="C:nucleus"/>
    <property type="evidence" value="ECO:0007669"/>
    <property type="project" value="UniProtKB-SubCell"/>
</dbReference>
<dbReference type="GO" id="GO:0016818">
    <property type="term" value="F:hydrolase activity, acting on acid anhydrides, in phosphorus-containing anhydrides"/>
    <property type="evidence" value="ECO:0007669"/>
    <property type="project" value="InterPro"/>
</dbReference>
<dbReference type="PANTHER" id="PTHR45626:SF17">
    <property type="entry name" value="HELICASE-LIKE TRANSCRIPTION FACTOR"/>
    <property type="match status" value="1"/>
</dbReference>
<evidence type="ECO:0000256" key="11">
    <source>
        <dbReference type="PROSITE-ProRule" id="PRU00175"/>
    </source>
</evidence>
<feature type="region of interest" description="Disordered" evidence="13">
    <location>
        <begin position="493"/>
        <end position="528"/>
    </location>
</feature>
<keyword evidence="6" id="KW-0378">Hydrolase</keyword>
<dbReference type="Proteomes" id="UP000777482">
    <property type="component" value="Unassembled WGS sequence"/>
</dbReference>
<keyword evidence="19" id="KW-1185">Reference proteome</keyword>
<dbReference type="SUPFAM" id="SSF52540">
    <property type="entry name" value="P-loop containing nucleoside triphosphate hydrolases"/>
    <property type="match status" value="2"/>
</dbReference>
<evidence type="ECO:0000256" key="9">
    <source>
        <dbReference type="ARBA" id="ARBA00022840"/>
    </source>
</evidence>
<reference evidence="18 19" key="1">
    <citation type="submission" date="2020-11" db="EMBL/GenBank/DDBJ databases">
        <title>Kefir isolates.</title>
        <authorList>
            <person name="Marcisauskas S."/>
            <person name="Kim Y."/>
            <person name="Blasche S."/>
        </authorList>
    </citation>
    <scope>NUCLEOTIDE SEQUENCE [LARGE SCALE GENOMIC DNA]</scope>
    <source>
        <strain evidence="18 19">KR</strain>
    </source>
</reference>
<evidence type="ECO:0000313" key="18">
    <source>
        <dbReference type="EMBL" id="KAG0661413.1"/>
    </source>
</evidence>
<feature type="region of interest" description="Disordered" evidence="13">
    <location>
        <begin position="1"/>
        <end position="89"/>
    </location>
</feature>
<evidence type="ECO:0000256" key="12">
    <source>
        <dbReference type="SAM" id="Coils"/>
    </source>
</evidence>
<evidence type="ECO:0000256" key="13">
    <source>
        <dbReference type="SAM" id="MobiDB-lite"/>
    </source>
</evidence>
<evidence type="ECO:0000256" key="7">
    <source>
        <dbReference type="ARBA" id="ARBA00022806"/>
    </source>
</evidence>
<dbReference type="InterPro" id="IPR027417">
    <property type="entry name" value="P-loop_NTPase"/>
</dbReference>
<evidence type="ECO:0000256" key="8">
    <source>
        <dbReference type="ARBA" id="ARBA00022833"/>
    </source>
</evidence>
<dbReference type="SMART" id="SM00487">
    <property type="entry name" value="DEXDc"/>
    <property type="match status" value="1"/>
</dbReference>
<dbReference type="SMART" id="SM00910">
    <property type="entry name" value="HIRAN"/>
    <property type="match status" value="1"/>
</dbReference>
<evidence type="ECO:0000256" key="10">
    <source>
        <dbReference type="ARBA" id="ARBA00023242"/>
    </source>
</evidence>
<keyword evidence="10" id="KW-0539">Nucleus</keyword>
<dbReference type="InterPro" id="IPR001650">
    <property type="entry name" value="Helicase_C-like"/>
</dbReference>
<keyword evidence="9" id="KW-0067">ATP-binding</keyword>
<feature type="compositionally biased region" description="Basic and acidic residues" evidence="13">
    <location>
        <begin position="69"/>
        <end position="79"/>
    </location>
</feature>
<dbReference type="Gene3D" id="3.40.50.10810">
    <property type="entry name" value="Tandem AAA-ATPase domain"/>
    <property type="match status" value="1"/>
</dbReference>
<dbReference type="OrthoDB" id="448448at2759"/>
<dbReference type="GO" id="GO:0003676">
    <property type="term" value="F:nucleic acid binding"/>
    <property type="evidence" value="ECO:0007669"/>
    <property type="project" value="InterPro"/>
</dbReference>
<feature type="domain" description="WW" evidence="14">
    <location>
        <begin position="361"/>
        <end position="388"/>
    </location>
</feature>
<dbReference type="InterPro" id="IPR050628">
    <property type="entry name" value="SNF2_RAD54_helicase_TF"/>
</dbReference>
<gene>
    <name evidence="18" type="ORF">C6P46_004010</name>
</gene>
<comment type="caution">
    <text evidence="18">The sequence shown here is derived from an EMBL/GenBank/DDBJ whole genome shotgun (WGS) entry which is preliminary data.</text>
</comment>
<dbReference type="GO" id="GO:0008270">
    <property type="term" value="F:zinc ion binding"/>
    <property type="evidence" value="ECO:0007669"/>
    <property type="project" value="UniProtKB-KW"/>
</dbReference>
<dbReference type="InterPro" id="IPR017907">
    <property type="entry name" value="Znf_RING_CS"/>
</dbReference>
<evidence type="ECO:0000256" key="3">
    <source>
        <dbReference type="ARBA" id="ARBA00022723"/>
    </source>
</evidence>
<feature type="compositionally biased region" description="Gly residues" evidence="13">
    <location>
        <begin position="249"/>
        <end position="273"/>
    </location>
</feature>
<feature type="domain" description="RING-type" evidence="15">
    <location>
        <begin position="766"/>
        <end position="803"/>
    </location>
</feature>
<evidence type="ECO:0000256" key="5">
    <source>
        <dbReference type="ARBA" id="ARBA00022771"/>
    </source>
</evidence>
<dbReference type="Gene3D" id="3.40.50.300">
    <property type="entry name" value="P-loop containing nucleotide triphosphate hydrolases"/>
    <property type="match status" value="1"/>
</dbReference>
<dbReference type="Pfam" id="PF00271">
    <property type="entry name" value="Helicase_C"/>
    <property type="match status" value="1"/>
</dbReference>
<feature type="region of interest" description="Disordered" evidence="13">
    <location>
        <begin position="234"/>
        <end position="279"/>
    </location>
</feature>
<feature type="compositionally biased region" description="Low complexity" evidence="13">
    <location>
        <begin position="18"/>
        <end position="29"/>
    </location>
</feature>
<dbReference type="PROSITE" id="PS00518">
    <property type="entry name" value="ZF_RING_1"/>
    <property type="match status" value="1"/>
</dbReference>
<evidence type="ECO:0000256" key="2">
    <source>
        <dbReference type="ARBA" id="ARBA00007025"/>
    </source>
</evidence>
<evidence type="ECO:0000256" key="6">
    <source>
        <dbReference type="ARBA" id="ARBA00022801"/>
    </source>
</evidence>
<name>A0A9P6W3D6_RHOMI</name>
<comment type="subcellular location">
    <subcellularLocation>
        <location evidence="1">Nucleus</location>
    </subcellularLocation>
</comment>
<dbReference type="InterPro" id="IPR014001">
    <property type="entry name" value="Helicase_ATP-bd"/>
</dbReference>
<accession>A0A9P6W3D6</accession>
<dbReference type="InterPro" id="IPR000330">
    <property type="entry name" value="SNF2_N"/>
</dbReference>
<dbReference type="PROSITE" id="PS50020">
    <property type="entry name" value="WW_DOMAIN_2"/>
    <property type="match status" value="1"/>
</dbReference>